<sequence>MIYRSALFFLLFCLSLNSALGNEAIKFQYEKKDYGPTLMLASGLVGRLNVPVAELEGAKIIPGAGITVMFPDRSYFSLEILTSEDFGYKGVDIRSWPLYLFGIKESGPEPESYISELKKSKKFVIDLDISPEEVRIFDTSSGTGYWAFGKKKSFIVLVDKDKSDQILVIKTESISGERIERLIINGVI</sequence>
<accession>A0ABY1FKM5</accession>
<evidence type="ECO:0000313" key="2">
    <source>
        <dbReference type="EMBL" id="SFL50788.1"/>
    </source>
</evidence>
<organism evidence="2 3">
    <name type="scientific">Marinobacter salarius</name>
    <dbReference type="NCBI Taxonomy" id="1420917"/>
    <lineage>
        <taxon>Bacteria</taxon>
        <taxon>Pseudomonadati</taxon>
        <taxon>Pseudomonadota</taxon>
        <taxon>Gammaproteobacteria</taxon>
        <taxon>Pseudomonadales</taxon>
        <taxon>Marinobacteraceae</taxon>
        <taxon>Marinobacter</taxon>
    </lineage>
</organism>
<dbReference type="EMBL" id="FOTV01000003">
    <property type="protein sequence ID" value="SFL50788.1"/>
    <property type="molecule type" value="Genomic_DNA"/>
</dbReference>
<proteinExistence type="predicted"/>
<evidence type="ECO:0000313" key="3">
    <source>
        <dbReference type="Proteomes" id="UP000199211"/>
    </source>
</evidence>
<gene>
    <name evidence="2" type="ORF">SAMN04487868_10388</name>
</gene>
<protein>
    <submittedName>
        <fullName evidence="2">Uncharacterized protein</fullName>
    </submittedName>
</protein>
<dbReference type="RefSeq" id="WP_091641532.1">
    <property type="nucleotide sequence ID" value="NZ_DCAM01000034.1"/>
</dbReference>
<feature type="chain" id="PRO_5046563875" evidence="1">
    <location>
        <begin position="22"/>
        <end position="188"/>
    </location>
</feature>
<dbReference type="Proteomes" id="UP000199211">
    <property type="component" value="Unassembled WGS sequence"/>
</dbReference>
<keyword evidence="1" id="KW-0732">Signal</keyword>
<evidence type="ECO:0000256" key="1">
    <source>
        <dbReference type="SAM" id="SignalP"/>
    </source>
</evidence>
<reference evidence="2 3" key="1">
    <citation type="submission" date="2016-10" db="EMBL/GenBank/DDBJ databases">
        <authorList>
            <person name="Varghese N."/>
            <person name="Submissions S."/>
        </authorList>
    </citation>
    <scope>NUCLEOTIDE SEQUENCE [LARGE SCALE GENOMIC DNA]</scope>
    <source>
        <strain evidence="2 3">DSM 26291</strain>
    </source>
</reference>
<feature type="signal peptide" evidence="1">
    <location>
        <begin position="1"/>
        <end position="21"/>
    </location>
</feature>
<keyword evidence="3" id="KW-1185">Reference proteome</keyword>
<name>A0ABY1FKM5_9GAMM</name>
<comment type="caution">
    <text evidence="2">The sequence shown here is derived from an EMBL/GenBank/DDBJ whole genome shotgun (WGS) entry which is preliminary data.</text>
</comment>